<dbReference type="AlphaFoldDB" id="A0A8T0DC83"/>
<organism evidence="18 19">
    <name type="scientific">Paragonimus westermani</name>
    <dbReference type="NCBI Taxonomy" id="34504"/>
    <lineage>
        <taxon>Eukaryota</taxon>
        <taxon>Metazoa</taxon>
        <taxon>Spiralia</taxon>
        <taxon>Lophotrochozoa</taxon>
        <taxon>Platyhelminthes</taxon>
        <taxon>Trematoda</taxon>
        <taxon>Digenea</taxon>
        <taxon>Plagiorchiida</taxon>
        <taxon>Troglotremata</taxon>
        <taxon>Troglotrematidae</taxon>
        <taxon>Paragonimus</taxon>
    </lineage>
</organism>
<evidence type="ECO:0000256" key="14">
    <source>
        <dbReference type="ARBA" id="ARBA00066447"/>
    </source>
</evidence>
<comment type="catalytic activity">
    <reaction evidence="11">
        <text>a quinone + hydrogen sulfide + glutathione + H(+) = S-sulfanylglutathione + a quinol</text>
        <dbReference type="Rhea" id="RHEA:55156"/>
        <dbReference type="ChEBI" id="CHEBI:15378"/>
        <dbReference type="ChEBI" id="CHEBI:24646"/>
        <dbReference type="ChEBI" id="CHEBI:29919"/>
        <dbReference type="ChEBI" id="CHEBI:57925"/>
        <dbReference type="ChEBI" id="CHEBI:58905"/>
        <dbReference type="ChEBI" id="CHEBI:132124"/>
        <dbReference type="EC" id="1.8.5.8"/>
    </reaction>
    <physiologicalReaction direction="left-to-right" evidence="11">
        <dbReference type="Rhea" id="RHEA:55157"/>
    </physiologicalReaction>
</comment>
<keyword evidence="19" id="KW-1185">Reference proteome</keyword>
<keyword evidence="6" id="KW-0809">Transit peptide</keyword>
<dbReference type="EMBL" id="JTDF01006740">
    <property type="protein sequence ID" value="KAF8565443.1"/>
    <property type="molecule type" value="Genomic_DNA"/>
</dbReference>
<dbReference type="InterPro" id="IPR023753">
    <property type="entry name" value="FAD/NAD-binding_dom"/>
</dbReference>
<feature type="domain" description="FAD/NAD(P)-binding" evidence="17">
    <location>
        <begin position="43"/>
        <end position="158"/>
    </location>
</feature>
<evidence type="ECO:0000256" key="3">
    <source>
        <dbReference type="ARBA" id="ARBA00022630"/>
    </source>
</evidence>
<keyword evidence="7" id="KW-0560">Oxidoreductase</keyword>
<comment type="cofactor">
    <cofactor evidence="1">
        <name>FAD</name>
        <dbReference type="ChEBI" id="CHEBI:57692"/>
    </cofactor>
</comment>
<dbReference type="FunFam" id="3.50.50.60:FF:000034">
    <property type="entry name" value="sulfide:quinone oxidoreductase, mitochondrial"/>
    <property type="match status" value="1"/>
</dbReference>
<dbReference type="GO" id="GO:0070224">
    <property type="term" value="F:sulfide:quinone oxidoreductase activity"/>
    <property type="evidence" value="ECO:0007669"/>
    <property type="project" value="TreeGrafter"/>
</dbReference>
<evidence type="ECO:0000256" key="10">
    <source>
        <dbReference type="ARBA" id="ARBA00052810"/>
    </source>
</evidence>
<evidence type="ECO:0000256" key="9">
    <source>
        <dbReference type="ARBA" id="ARBA00051038"/>
    </source>
</evidence>
<comment type="caution">
    <text evidence="18">The sequence shown here is derived from an EMBL/GenBank/DDBJ whole genome shotgun (WGS) entry which is preliminary data.</text>
</comment>
<evidence type="ECO:0000256" key="15">
    <source>
        <dbReference type="ARBA" id="ARBA00070160"/>
    </source>
</evidence>
<evidence type="ECO:0000259" key="17">
    <source>
        <dbReference type="Pfam" id="PF07992"/>
    </source>
</evidence>
<accession>A0A8T0DC83</accession>
<dbReference type="GO" id="GO:0048038">
    <property type="term" value="F:quinone binding"/>
    <property type="evidence" value="ECO:0007669"/>
    <property type="project" value="UniProtKB-KW"/>
</dbReference>
<dbReference type="GO" id="GO:0071949">
    <property type="term" value="F:FAD binding"/>
    <property type="evidence" value="ECO:0007669"/>
    <property type="project" value="TreeGrafter"/>
</dbReference>
<evidence type="ECO:0000313" key="19">
    <source>
        <dbReference type="Proteomes" id="UP000699462"/>
    </source>
</evidence>
<evidence type="ECO:0000256" key="5">
    <source>
        <dbReference type="ARBA" id="ARBA00022827"/>
    </source>
</evidence>
<evidence type="ECO:0000256" key="1">
    <source>
        <dbReference type="ARBA" id="ARBA00001974"/>
    </source>
</evidence>
<dbReference type="EC" id="1.8.5.8" evidence="14"/>
<comment type="catalytic activity">
    <reaction evidence="9">
        <text>ubiquinone-10 + hydrogen sulfide + sulfite + 2 H(+) = ubiquinol-10 + thiosulfate</text>
        <dbReference type="Rhea" id="RHEA:38359"/>
        <dbReference type="ChEBI" id="CHEBI:15378"/>
        <dbReference type="ChEBI" id="CHEBI:17359"/>
        <dbReference type="ChEBI" id="CHEBI:29919"/>
        <dbReference type="ChEBI" id="CHEBI:33542"/>
        <dbReference type="ChEBI" id="CHEBI:46245"/>
        <dbReference type="ChEBI" id="CHEBI:64183"/>
    </reaction>
    <physiologicalReaction direction="left-to-right" evidence="9">
        <dbReference type="Rhea" id="RHEA:38360"/>
    </physiologicalReaction>
</comment>
<reference evidence="18 19" key="1">
    <citation type="submission" date="2019-07" db="EMBL/GenBank/DDBJ databases">
        <title>Annotation for the trematode Paragonimus westermani.</title>
        <authorList>
            <person name="Choi Y.-J."/>
        </authorList>
    </citation>
    <scope>NUCLEOTIDE SEQUENCE [LARGE SCALE GENOMIC DNA]</scope>
    <source>
        <strain evidence="18">180907_Pwestermani</strain>
    </source>
</reference>
<evidence type="ECO:0000256" key="6">
    <source>
        <dbReference type="ARBA" id="ARBA00022946"/>
    </source>
</evidence>
<evidence type="ECO:0000256" key="13">
    <source>
        <dbReference type="ARBA" id="ARBA00060891"/>
    </source>
</evidence>
<keyword evidence="5" id="KW-0274">FAD</keyword>
<dbReference type="GO" id="GO:0070221">
    <property type="term" value="P:sulfide oxidation, using sulfide:quinone oxidoreductase"/>
    <property type="evidence" value="ECO:0007669"/>
    <property type="project" value="TreeGrafter"/>
</dbReference>
<dbReference type="PANTHER" id="PTHR10632">
    <property type="entry name" value="SULFIDE:QUINONE OXIDOREDUCTASE"/>
    <property type="match status" value="1"/>
</dbReference>
<dbReference type="Proteomes" id="UP000699462">
    <property type="component" value="Unassembled WGS sequence"/>
</dbReference>
<evidence type="ECO:0000256" key="11">
    <source>
        <dbReference type="ARBA" id="ARBA00052986"/>
    </source>
</evidence>
<name>A0A8T0DC83_9TREM</name>
<dbReference type="OrthoDB" id="5376590at2759"/>
<dbReference type="PANTHER" id="PTHR10632:SF2">
    <property type="entry name" value="SULFIDE:QUINONE OXIDOREDUCTASE, MITOCHONDRIAL"/>
    <property type="match status" value="1"/>
</dbReference>
<dbReference type="Pfam" id="PF07992">
    <property type="entry name" value="Pyr_redox_2"/>
    <property type="match status" value="1"/>
</dbReference>
<evidence type="ECO:0000256" key="8">
    <source>
        <dbReference type="ARBA" id="ARBA00023128"/>
    </source>
</evidence>
<keyword evidence="4" id="KW-0874">Quinone</keyword>
<sequence>MEFAVRFLRLPTVSLRSSQRTFCSSRPHNQQHGQGNVRTRHHEVLIIGGGTGGAAVASRLASSIDAHKITVVEPSEIHYYQALWTLVGAGIAPMKDSMIPMRKALPDSVNVIQDKLVKLEPESSTAHLADGTKLTYGNLVLALGMDVRYDLIPGALEALDSDARVVSNYSSRYVEKTYPAFQAFRGGRALFTLPTGQIKCAGAPQKVMYLFEDYLKREGKRDLADIHYFTSLPKLFSVDKYSEKLVILCRERNIHFYLEHNLVNVNSAKSEATFVNLTTKEPKVMQVHPLCVFFYCALCSPHFSPMYGFA</sequence>
<dbReference type="Gene3D" id="3.50.50.100">
    <property type="match status" value="1"/>
</dbReference>
<evidence type="ECO:0000256" key="12">
    <source>
        <dbReference type="ARBA" id="ARBA00059167"/>
    </source>
</evidence>
<comment type="similarity">
    <text evidence="13">Belongs to the SQRD family.</text>
</comment>
<keyword evidence="3" id="KW-0285">Flavoprotein</keyword>
<keyword evidence="8" id="KW-0496">Mitochondrion</keyword>
<comment type="subcellular location">
    <subcellularLocation>
        <location evidence="2">Mitochondrion</location>
    </subcellularLocation>
</comment>
<dbReference type="InterPro" id="IPR036188">
    <property type="entry name" value="FAD/NAD-bd_sf"/>
</dbReference>
<comment type="catalytic activity">
    <reaction evidence="10">
        <text>ubiquinone-10 + hydrogen sulfide + glutathione + H(+) = S-sulfanylglutathione + ubiquinol-10</text>
        <dbReference type="Rhea" id="RHEA:62608"/>
        <dbReference type="ChEBI" id="CHEBI:15378"/>
        <dbReference type="ChEBI" id="CHEBI:29919"/>
        <dbReference type="ChEBI" id="CHEBI:46245"/>
        <dbReference type="ChEBI" id="CHEBI:57925"/>
        <dbReference type="ChEBI" id="CHEBI:58905"/>
        <dbReference type="ChEBI" id="CHEBI:64183"/>
    </reaction>
    <physiologicalReaction direction="left-to-right" evidence="10">
        <dbReference type="Rhea" id="RHEA:62609"/>
    </physiologicalReaction>
</comment>
<protein>
    <recommendedName>
        <fullName evidence="15">Sulfide:quinone oxidoreductase, mitochondrial</fullName>
        <ecNumber evidence="14">1.8.5.8</ecNumber>
    </recommendedName>
    <alternativeName>
        <fullName evidence="16">Sulfide quinone oxidoreductase</fullName>
    </alternativeName>
</protein>
<evidence type="ECO:0000256" key="4">
    <source>
        <dbReference type="ARBA" id="ARBA00022719"/>
    </source>
</evidence>
<dbReference type="GO" id="GO:0106436">
    <property type="term" value="F:glutathione-dependent sulfide quinone oxidoreductase activity"/>
    <property type="evidence" value="ECO:0007669"/>
    <property type="project" value="UniProtKB-EC"/>
</dbReference>
<evidence type="ECO:0000313" key="18">
    <source>
        <dbReference type="EMBL" id="KAF8565443.1"/>
    </source>
</evidence>
<dbReference type="SUPFAM" id="SSF51905">
    <property type="entry name" value="FAD/NAD(P)-binding domain"/>
    <property type="match status" value="2"/>
</dbReference>
<evidence type="ECO:0000256" key="2">
    <source>
        <dbReference type="ARBA" id="ARBA00004173"/>
    </source>
</evidence>
<gene>
    <name evidence="18" type="ORF">P879_08800</name>
</gene>
<dbReference type="GO" id="GO:0005739">
    <property type="term" value="C:mitochondrion"/>
    <property type="evidence" value="ECO:0007669"/>
    <property type="project" value="UniProtKB-SubCell"/>
</dbReference>
<dbReference type="InterPro" id="IPR015904">
    <property type="entry name" value="Sulphide_quinone_reductase"/>
</dbReference>
<comment type="function">
    <text evidence="12">Catalyzes the oxidation of hydrogen sulfide with the help of a quinone, such as ubiquinone-10, giving rise to thiosulfate and ultimately to sulfane (molecular sulfur) atoms. Requires an additional electron acceptor; can use sulfite, sulfide or cyanide (in vitro). It is believed the in vivo electron acceptor is glutathione.</text>
</comment>
<proteinExistence type="inferred from homology"/>
<evidence type="ECO:0000256" key="16">
    <source>
        <dbReference type="ARBA" id="ARBA00082958"/>
    </source>
</evidence>
<evidence type="ECO:0000256" key="7">
    <source>
        <dbReference type="ARBA" id="ARBA00023002"/>
    </source>
</evidence>